<dbReference type="Proteomes" id="UP000002071">
    <property type="component" value="Chromosome"/>
</dbReference>
<gene>
    <name evidence="2" type="ordered locus">Huta_2634</name>
</gene>
<dbReference type="PANTHER" id="PTHR43471">
    <property type="entry name" value="ABC TRANSPORTER PERMEASE"/>
    <property type="match status" value="1"/>
</dbReference>
<feature type="transmembrane region" description="Helical" evidence="1">
    <location>
        <begin position="173"/>
        <end position="196"/>
    </location>
</feature>
<evidence type="ECO:0000256" key="1">
    <source>
        <dbReference type="SAM" id="Phobius"/>
    </source>
</evidence>
<dbReference type="eggNOG" id="arCOG02438">
    <property type="taxonomic scope" value="Archaea"/>
</dbReference>
<dbReference type="KEGG" id="hut:Huta_2634"/>
<keyword evidence="1" id="KW-0472">Membrane</keyword>
<dbReference type="Pfam" id="PF12679">
    <property type="entry name" value="ABC2_membrane_2"/>
    <property type="match status" value="1"/>
</dbReference>
<dbReference type="EMBL" id="CP001687">
    <property type="protein sequence ID" value="ACV12795.1"/>
    <property type="molecule type" value="Genomic_DNA"/>
</dbReference>
<keyword evidence="1" id="KW-0812">Transmembrane</keyword>
<dbReference type="AlphaFoldDB" id="C7NML0"/>
<feature type="transmembrane region" description="Helical" evidence="1">
    <location>
        <begin position="59"/>
        <end position="79"/>
    </location>
</feature>
<feature type="transmembrane region" description="Helical" evidence="1">
    <location>
        <begin position="250"/>
        <end position="268"/>
    </location>
</feature>
<feature type="transmembrane region" description="Helical" evidence="1">
    <location>
        <begin position="106"/>
        <end position="132"/>
    </location>
</feature>
<reference evidence="2 3" key="1">
    <citation type="journal article" date="2009" name="Stand. Genomic Sci.">
        <title>Complete genome sequence of Halorhabdus utahensis type strain (AX-2).</title>
        <authorList>
            <person name="Anderson I."/>
            <person name="Tindall B.J."/>
            <person name="Pomrenke H."/>
            <person name="Goker M."/>
            <person name="Lapidus A."/>
            <person name="Nolan M."/>
            <person name="Copeland A."/>
            <person name="Glavina Del Rio T."/>
            <person name="Chen F."/>
            <person name="Tice H."/>
            <person name="Cheng J.F."/>
            <person name="Lucas S."/>
            <person name="Chertkov O."/>
            <person name="Bruce D."/>
            <person name="Brettin T."/>
            <person name="Detter J.C."/>
            <person name="Han C."/>
            <person name="Goodwin L."/>
            <person name="Land M."/>
            <person name="Hauser L."/>
            <person name="Chang Y.J."/>
            <person name="Jeffries C.D."/>
            <person name="Pitluck S."/>
            <person name="Pati A."/>
            <person name="Mavromatis K."/>
            <person name="Ivanova N."/>
            <person name="Ovchinnikova G."/>
            <person name="Chen A."/>
            <person name="Palaniappan K."/>
            <person name="Chain P."/>
            <person name="Rohde M."/>
            <person name="Bristow J."/>
            <person name="Eisen J.A."/>
            <person name="Markowitz V."/>
            <person name="Hugenholtz P."/>
            <person name="Kyrpides N.C."/>
            <person name="Klenk H.P."/>
        </authorList>
    </citation>
    <scope>NUCLEOTIDE SEQUENCE [LARGE SCALE GENOMIC DNA]</scope>
    <source>
        <strain evidence="3">DSM 12940 / JCM 11049 / AX-2</strain>
    </source>
</reference>
<dbReference type="PANTHER" id="PTHR43471:SF1">
    <property type="entry name" value="ABC TRANSPORTER PERMEASE PROTEIN NOSY-RELATED"/>
    <property type="match status" value="1"/>
</dbReference>
<dbReference type="OrthoDB" id="86287at2157"/>
<dbReference type="GeneID" id="8384939"/>
<feature type="transmembrane region" description="Helical" evidence="1">
    <location>
        <begin position="138"/>
        <end position="161"/>
    </location>
</feature>
<name>C7NML0_HALUD</name>
<evidence type="ECO:0000313" key="3">
    <source>
        <dbReference type="Proteomes" id="UP000002071"/>
    </source>
</evidence>
<dbReference type="GO" id="GO:0140359">
    <property type="term" value="F:ABC-type transporter activity"/>
    <property type="evidence" value="ECO:0007669"/>
    <property type="project" value="InterPro"/>
</dbReference>
<dbReference type="RefSeq" id="WP_015790357.1">
    <property type="nucleotide sequence ID" value="NC_013158.1"/>
</dbReference>
<sequence>MSTLAVAKKDFQDALRSKALWGLSVIFILLSLLIAYVFAEFTTEMGIEEQTAKGLAYFLASQIGLFVSITAIVIAYKAIAGERESGSIKILLSLPHTRRDVLLGKVLGRSATLVVPTLIGLVAGAALGTALMGEVAPVALGALLLMSLIFVLTYISIMVGLSALTGSTSRASMLTIGFFFVFELLWGGVLVGISWISRELSFVSNDPEWIYILAQVPPSAAYTTGLTALIPGDIGLADETAADAFYQTPWVGVVMLAFWLVVPLAIGYRQFSKADL</sequence>
<dbReference type="HOGENOM" id="CLU_071765_0_1_2"/>
<protein>
    <submittedName>
        <fullName evidence="2">ABC-2 type transporter</fullName>
    </submittedName>
</protein>
<accession>C7NML0</accession>
<proteinExistence type="predicted"/>
<dbReference type="GO" id="GO:0005886">
    <property type="term" value="C:plasma membrane"/>
    <property type="evidence" value="ECO:0007669"/>
    <property type="project" value="UniProtKB-SubCell"/>
</dbReference>
<organism evidence="2 3">
    <name type="scientific">Halorhabdus utahensis (strain DSM 12940 / JCM 11049 / AX-2)</name>
    <dbReference type="NCBI Taxonomy" id="519442"/>
    <lineage>
        <taxon>Archaea</taxon>
        <taxon>Methanobacteriati</taxon>
        <taxon>Methanobacteriota</taxon>
        <taxon>Stenosarchaea group</taxon>
        <taxon>Halobacteria</taxon>
        <taxon>Halobacteriales</taxon>
        <taxon>Haloarculaceae</taxon>
        <taxon>Halorhabdus</taxon>
    </lineage>
</organism>
<keyword evidence="3" id="KW-1185">Reference proteome</keyword>
<dbReference type="STRING" id="519442.Huta_2634"/>
<feature type="transmembrane region" description="Helical" evidence="1">
    <location>
        <begin position="20"/>
        <end position="39"/>
    </location>
</feature>
<keyword evidence="1" id="KW-1133">Transmembrane helix</keyword>
<evidence type="ECO:0000313" key="2">
    <source>
        <dbReference type="EMBL" id="ACV12795.1"/>
    </source>
</evidence>